<organism evidence="2">
    <name type="scientific">Octopus bimaculoides</name>
    <name type="common">California two-spotted octopus</name>
    <dbReference type="NCBI Taxonomy" id="37653"/>
    <lineage>
        <taxon>Eukaryota</taxon>
        <taxon>Metazoa</taxon>
        <taxon>Spiralia</taxon>
        <taxon>Lophotrochozoa</taxon>
        <taxon>Mollusca</taxon>
        <taxon>Cephalopoda</taxon>
        <taxon>Coleoidea</taxon>
        <taxon>Octopodiformes</taxon>
        <taxon>Octopoda</taxon>
        <taxon>Incirrata</taxon>
        <taxon>Octopodidae</taxon>
        <taxon>Octopus</taxon>
    </lineage>
</organism>
<feature type="domain" description="Cyclic nucleotide-binding" evidence="1">
    <location>
        <begin position="107"/>
        <end position="215"/>
    </location>
</feature>
<gene>
    <name evidence="2" type="ORF">OCBIM_22037325mg</name>
</gene>
<dbReference type="SUPFAM" id="SSF51206">
    <property type="entry name" value="cAMP-binding domain-like"/>
    <property type="match status" value="2"/>
</dbReference>
<name>A0A0L8G9R8_OCTBM</name>
<dbReference type="PANTHER" id="PTHR23011:SF28">
    <property type="entry name" value="CYCLIC NUCLEOTIDE-BINDING DOMAIN CONTAINING PROTEIN"/>
    <property type="match status" value="1"/>
</dbReference>
<accession>A0A0L8G9R8</accession>
<dbReference type="InterPro" id="IPR000595">
    <property type="entry name" value="cNMP-bd_dom"/>
</dbReference>
<dbReference type="OrthoDB" id="6051053at2759"/>
<protein>
    <recommendedName>
        <fullName evidence="1">Cyclic nucleotide-binding domain-containing protein</fullName>
    </recommendedName>
</protein>
<dbReference type="InterPro" id="IPR014710">
    <property type="entry name" value="RmlC-like_jellyroll"/>
</dbReference>
<dbReference type="Pfam" id="PF00027">
    <property type="entry name" value="cNMP_binding"/>
    <property type="match status" value="1"/>
</dbReference>
<evidence type="ECO:0000313" key="2">
    <source>
        <dbReference type="EMBL" id="KOF73772.1"/>
    </source>
</evidence>
<dbReference type="PANTHER" id="PTHR23011">
    <property type="entry name" value="CYCLIC NUCLEOTIDE-BINDING DOMAIN CONTAINING PROTEIN"/>
    <property type="match status" value="1"/>
</dbReference>
<dbReference type="Gene3D" id="2.60.120.10">
    <property type="entry name" value="Jelly Rolls"/>
    <property type="match status" value="2"/>
</dbReference>
<evidence type="ECO:0000259" key="1">
    <source>
        <dbReference type="PROSITE" id="PS50042"/>
    </source>
</evidence>
<dbReference type="PROSITE" id="PS50042">
    <property type="entry name" value="CNMP_BINDING_3"/>
    <property type="match status" value="2"/>
</dbReference>
<dbReference type="InterPro" id="IPR018490">
    <property type="entry name" value="cNMP-bd_dom_sf"/>
</dbReference>
<reference evidence="2" key="1">
    <citation type="submission" date="2015-07" db="EMBL/GenBank/DDBJ databases">
        <title>MeaNS - Measles Nucleotide Surveillance Program.</title>
        <authorList>
            <person name="Tran T."/>
            <person name="Druce J."/>
        </authorList>
    </citation>
    <scope>NUCLEOTIDE SEQUENCE</scope>
    <source>
        <strain evidence="2">UCB-OBI-ISO-001</strain>
        <tissue evidence="2">Gonad</tissue>
    </source>
</reference>
<dbReference type="EMBL" id="KQ423001">
    <property type="protein sequence ID" value="KOF73772.1"/>
    <property type="molecule type" value="Genomic_DNA"/>
</dbReference>
<proteinExistence type="predicted"/>
<dbReference type="CDD" id="cd00038">
    <property type="entry name" value="CAP_ED"/>
    <property type="match status" value="1"/>
</dbReference>
<sequence>MYATLKGSVSIYILPEMEENVCQYLDRVCSKPKPERNLFGQHIFSQQEGFVFGDVALIRDCTRTASVLADEECDLLVLNRLLYNRTVREVLNLEWQEKTQFVLRNPIFKEWSPKHRKQLVISLRKESYQFGAVIARQGQPVQNIYFILKNRSNGKTAHHNRQRRSRVQKISLLSSNEHIGSLEIVLDTRKHLDTTTVAGEVELLVLDRKHYERLLVKKHPQSVESLKKELTIRQLLVLSRLYHPTETTVMKYVTMKLLNGDMSSKLTHQYHRQRRRHPVSNRYNESEISRKVRTRLHMNSKNTAAIIPGENSKKMFLNQLEYELQLLMIHLRKNGNIH</sequence>
<feature type="domain" description="Cyclic nucleotide-binding" evidence="1">
    <location>
        <begin position="1"/>
        <end position="104"/>
    </location>
</feature>
<dbReference type="AlphaFoldDB" id="A0A0L8G9R8"/>